<sequence>MAPVPRTVGSCPCGSCRIPCFERPAGCPEHGTHCEPEDHAEPPTVGNEVV</sequence>
<protein>
    <submittedName>
        <fullName evidence="1">Uncharacterized protein</fullName>
    </submittedName>
</protein>
<proteinExistence type="predicted"/>
<dbReference type="RefSeq" id="WP_184828020.1">
    <property type="nucleotide sequence ID" value="NZ_BMTK01000036.1"/>
</dbReference>
<keyword evidence="2" id="KW-1185">Reference proteome</keyword>
<gene>
    <name evidence="1" type="ORF">FHS37_006676</name>
</gene>
<dbReference type="AlphaFoldDB" id="A0A7W7VA49"/>
<evidence type="ECO:0000313" key="2">
    <source>
        <dbReference type="Proteomes" id="UP000579523"/>
    </source>
</evidence>
<evidence type="ECO:0000313" key="1">
    <source>
        <dbReference type="EMBL" id="MBB4902579.1"/>
    </source>
</evidence>
<name>A0A7W7VA49_9ACTN</name>
<dbReference type="Proteomes" id="UP000579523">
    <property type="component" value="Unassembled WGS sequence"/>
</dbReference>
<reference evidence="1 2" key="1">
    <citation type="submission" date="2020-08" db="EMBL/GenBank/DDBJ databases">
        <title>Genomic Encyclopedia of Type Strains, Phase III (KMG-III): the genomes of soil and plant-associated and newly described type strains.</title>
        <authorList>
            <person name="Whitman W."/>
        </authorList>
    </citation>
    <scope>NUCLEOTIDE SEQUENCE [LARGE SCALE GENOMIC DNA]</scope>
    <source>
        <strain evidence="1 2">CECT 3273</strain>
    </source>
</reference>
<comment type="caution">
    <text evidence="1">The sequence shown here is derived from an EMBL/GenBank/DDBJ whole genome shotgun (WGS) entry which is preliminary data.</text>
</comment>
<accession>A0A7W7VA49</accession>
<organism evidence="1 2">
    <name type="scientific">Streptomyces griseomycini</name>
    <dbReference type="NCBI Taxonomy" id="66895"/>
    <lineage>
        <taxon>Bacteria</taxon>
        <taxon>Bacillati</taxon>
        <taxon>Actinomycetota</taxon>
        <taxon>Actinomycetes</taxon>
        <taxon>Kitasatosporales</taxon>
        <taxon>Streptomycetaceae</taxon>
        <taxon>Streptomyces</taxon>
    </lineage>
</organism>
<dbReference type="EMBL" id="JACHJI010000017">
    <property type="protein sequence ID" value="MBB4902579.1"/>
    <property type="molecule type" value="Genomic_DNA"/>
</dbReference>